<dbReference type="KEGG" id="abs:AZOBR_p1180017"/>
<keyword evidence="2" id="KW-1185">Reference proteome</keyword>
<dbReference type="GO" id="GO:0030246">
    <property type="term" value="F:carbohydrate binding"/>
    <property type="evidence" value="ECO:0007669"/>
    <property type="project" value="InterPro"/>
</dbReference>
<dbReference type="InterPro" id="IPR014718">
    <property type="entry name" value="GH-type_carb-bd"/>
</dbReference>
<evidence type="ECO:0000313" key="1">
    <source>
        <dbReference type="EMBL" id="CCD01316.1"/>
    </source>
</evidence>
<name>A0A9P1JWT2_9PROT</name>
<dbReference type="Gene3D" id="2.70.98.10">
    <property type="match status" value="1"/>
</dbReference>
<dbReference type="EMBL" id="HE577328">
    <property type="protein sequence ID" value="CCD01316.1"/>
    <property type="molecule type" value="Genomic_DNA"/>
</dbReference>
<keyword evidence="1" id="KW-0614">Plasmid</keyword>
<dbReference type="GO" id="GO:0005975">
    <property type="term" value="P:carbohydrate metabolic process"/>
    <property type="evidence" value="ECO:0007669"/>
    <property type="project" value="InterPro"/>
</dbReference>
<dbReference type="Proteomes" id="UP000007319">
    <property type="component" value="Plasmid AZOBR_p1"/>
</dbReference>
<gene>
    <name evidence="1" type="ORF">AZOBR_p1180017</name>
</gene>
<accession>A0A9P1JWT2</accession>
<protein>
    <recommendedName>
        <fullName evidence="3">Aldose 1-epimerase</fullName>
    </recommendedName>
</protein>
<geneLocation type="plasmid" evidence="1 2">
    <name>AZOBR_p1</name>
</geneLocation>
<dbReference type="GO" id="GO:0003824">
    <property type="term" value="F:catalytic activity"/>
    <property type="evidence" value="ECO:0007669"/>
    <property type="project" value="InterPro"/>
</dbReference>
<dbReference type="InterPro" id="IPR011013">
    <property type="entry name" value="Gal_mutarotase_sf_dom"/>
</dbReference>
<organism evidence="1 2">
    <name type="scientific">Azospirillum baldaniorum</name>
    <dbReference type="NCBI Taxonomy" id="1064539"/>
    <lineage>
        <taxon>Bacteria</taxon>
        <taxon>Pseudomonadati</taxon>
        <taxon>Pseudomonadota</taxon>
        <taxon>Alphaproteobacteria</taxon>
        <taxon>Rhodospirillales</taxon>
        <taxon>Azospirillaceae</taxon>
        <taxon>Azospirillum</taxon>
    </lineage>
</organism>
<sequence>MPPPGEDYLCVEPVSHMTDAVNHPEQPDTGLRRLEPGEELSGTMRLRLETLAR</sequence>
<proteinExistence type="predicted"/>
<reference evidence="1 2" key="1">
    <citation type="journal article" date="2011" name="PLoS Genet.">
        <title>Azospirillum genomes reveal transition of bacteria from aquatic to terrestrial environments.</title>
        <authorList>
            <person name="Wisniewski-Dye F."/>
            <person name="Borziak K."/>
            <person name="Khalsa-Moyers G."/>
            <person name="Alexandre G."/>
            <person name="Sukharnikov L.O."/>
            <person name="Wuichet K."/>
            <person name="Hurst G.B."/>
            <person name="McDonald W.H."/>
            <person name="Robertson J.S."/>
            <person name="Barbe V."/>
            <person name="Calteau A."/>
            <person name="Rouy Z."/>
            <person name="Mangenot S."/>
            <person name="Prigent-Combaret C."/>
            <person name="Normand P."/>
            <person name="Boyer M."/>
            <person name="Siguier P."/>
            <person name="Dessaux Y."/>
            <person name="Elmerich C."/>
            <person name="Condemine G."/>
            <person name="Krishnen G."/>
            <person name="Kennedy I."/>
            <person name="Paterson A.H."/>
            <person name="Gonzalez V."/>
            <person name="Mavingui P."/>
            <person name="Zhulin I.B."/>
        </authorList>
    </citation>
    <scope>NUCLEOTIDE SEQUENCE [LARGE SCALE GENOMIC DNA]</scope>
    <source>
        <strain evidence="1 2">Sp245</strain>
    </source>
</reference>
<evidence type="ECO:0008006" key="3">
    <source>
        <dbReference type="Google" id="ProtNLM"/>
    </source>
</evidence>
<dbReference type="SUPFAM" id="SSF74650">
    <property type="entry name" value="Galactose mutarotase-like"/>
    <property type="match status" value="1"/>
</dbReference>
<dbReference type="AlphaFoldDB" id="A0A9P1JWT2"/>
<evidence type="ECO:0000313" key="2">
    <source>
        <dbReference type="Proteomes" id="UP000007319"/>
    </source>
</evidence>